<proteinExistence type="predicted"/>
<dbReference type="InterPro" id="IPR050855">
    <property type="entry name" value="NDM-1-like"/>
</dbReference>
<dbReference type="PANTHER" id="PTHR42951">
    <property type="entry name" value="METALLO-BETA-LACTAMASE DOMAIN-CONTAINING"/>
    <property type="match status" value="1"/>
</dbReference>
<dbReference type="EMBL" id="CP146016">
    <property type="protein sequence ID" value="WWQ61421.1"/>
    <property type="molecule type" value="Genomic_DNA"/>
</dbReference>
<dbReference type="InterPro" id="IPR036866">
    <property type="entry name" value="RibonucZ/Hydroxyglut_hydro"/>
</dbReference>
<accession>A0AAX4L5A7</accession>
<organism evidence="2 3">
    <name type="scientific">Sulfolobus tengchongensis</name>
    <dbReference type="NCBI Taxonomy" id="207809"/>
    <lineage>
        <taxon>Archaea</taxon>
        <taxon>Thermoproteota</taxon>
        <taxon>Thermoprotei</taxon>
        <taxon>Sulfolobales</taxon>
        <taxon>Sulfolobaceae</taxon>
        <taxon>Sulfolobus</taxon>
    </lineage>
</organism>
<dbReference type="Gene3D" id="3.60.15.10">
    <property type="entry name" value="Ribonuclease Z/Hydroxyacylglutathione hydrolase-like"/>
    <property type="match status" value="1"/>
</dbReference>
<protein>
    <submittedName>
        <fullName evidence="2">MBL fold metallo-hydrolase</fullName>
    </submittedName>
</protein>
<dbReference type="PANTHER" id="PTHR42951:SF14">
    <property type="entry name" value="METALLO-BETA-LACTAMASE SUPERFAMILY PROTEIN"/>
    <property type="match status" value="1"/>
</dbReference>
<feature type="domain" description="Metallo-beta-lactamase" evidence="1">
    <location>
        <begin position="16"/>
        <end position="184"/>
    </location>
</feature>
<gene>
    <name evidence="2" type="ORF">V6M85_04920</name>
</gene>
<evidence type="ECO:0000313" key="3">
    <source>
        <dbReference type="Proteomes" id="UP001432202"/>
    </source>
</evidence>
<name>A0AAX4L5A7_9CREN</name>
<dbReference type="GeneID" id="89336086"/>
<dbReference type="InterPro" id="IPR001279">
    <property type="entry name" value="Metallo-B-lactamas"/>
</dbReference>
<sequence length="272" mass="30644">MPTVKLTKDVSIITGSPNTMVYDNRVVIDLGGKNSSLDIKAEIQLATHGHADHIAGLLRKDAKIRYLPIEDYWALTLMGRRAMIYECSSRESEIFTFDYVKENLESLDNNVRDSEIEIIKLTGHTPGHSGYIVGNVLYAGDAFFGDKLLESFSVPFYTDFWAAMETLDKIKELMKTVDNVVISHGPVYTNKNKMMALLDNNIQYAEKLTKKILDILSINEATVEEIVVRLKQDITPTNVLLNSITIRSILLGLDSVEYNVTQKGLVFKKKVH</sequence>
<keyword evidence="3" id="KW-1185">Reference proteome</keyword>
<dbReference type="RefSeq" id="WP_338603722.1">
    <property type="nucleotide sequence ID" value="NZ_CP146016.1"/>
</dbReference>
<dbReference type="SMART" id="SM00849">
    <property type="entry name" value="Lactamase_B"/>
    <property type="match status" value="1"/>
</dbReference>
<reference evidence="2 3" key="1">
    <citation type="submission" date="2024-02" db="EMBL/GenBank/DDBJ databases">
        <title>STSV induces naive adaptation in Sulfolobus.</title>
        <authorList>
            <person name="Xiang X."/>
            <person name="Song M."/>
        </authorList>
    </citation>
    <scope>NUCLEOTIDE SEQUENCE [LARGE SCALE GENOMIC DNA]</scope>
    <source>
        <strain evidence="2 3">RT2</strain>
    </source>
</reference>
<evidence type="ECO:0000313" key="2">
    <source>
        <dbReference type="EMBL" id="WWQ61421.1"/>
    </source>
</evidence>
<dbReference type="Pfam" id="PF00753">
    <property type="entry name" value="Lactamase_B"/>
    <property type="match status" value="1"/>
</dbReference>
<evidence type="ECO:0000259" key="1">
    <source>
        <dbReference type="SMART" id="SM00849"/>
    </source>
</evidence>
<dbReference type="SUPFAM" id="SSF56281">
    <property type="entry name" value="Metallo-hydrolase/oxidoreductase"/>
    <property type="match status" value="1"/>
</dbReference>
<dbReference type="AlphaFoldDB" id="A0AAX4L5A7"/>
<dbReference type="Proteomes" id="UP001432202">
    <property type="component" value="Chromosome"/>
</dbReference>